<accession>A0A561UEX6</accession>
<feature type="chain" id="PRO_5039583529" evidence="2">
    <location>
        <begin position="21"/>
        <end position="67"/>
    </location>
</feature>
<name>A0A561UEX6_9ACTN</name>
<feature type="signal peptide" evidence="2">
    <location>
        <begin position="1"/>
        <end position="20"/>
    </location>
</feature>
<keyword evidence="2" id="KW-0732">Signal</keyword>
<dbReference type="EMBL" id="VIWT01000001">
    <property type="protein sequence ID" value="TWF97914.1"/>
    <property type="molecule type" value="Genomic_DNA"/>
</dbReference>
<dbReference type="AlphaFoldDB" id="A0A561UEX6"/>
<keyword evidence="4" id="KW-1185">Reference proteome</keyword>
<protein>
    <submittedName>
        <fullName evidence="3">Uncharacterized protein</fullName>
    </submittedName>
</protein>
<evidence type="ECO:0000256" key="2">
    <source>
        <dbReference type="SAM" id="SignalP"/>
    </source>
</evidence>
<gene>
    <name evidence="3" type="ORF">FHX73_111716</name>
</gene>
<organism evidence="3 4">
    <name type="scientific">Kitasatospora viridis</name>
    <dbReference type="NCBI Taxonomy" id="281105"/>
    <lineage>
        <taxon>Bacteria</taxon>
        <taxon>Bacillati</taxon>
        <taxon>Actinomycetota</taxon>
        <taxon>Actinomycetes</taxon>
        <taxon>Kitasatosporales</taxon>
        <taxon>Streptomycetaceae</taxon>
        <taxon>Kitasatospora</taxon>
    </lineage>
</organism>
<dbReference type="Proteomes" id="UP000317940">
    <property type="component" value="Unassembled WGS sequence"/>
</dbReference>
<evidence type="ECO:0000313" key="4">
    <source>
        <dbReference type="Proteomes" id="UP000317940"/>
    </source>
</evidence>
<feature type="region of interest" description="Disordered" evidence="1">
    <location>
        <begin position="44"/>
        <end position="67"/>
    </location>
</feature>
<evidence type="ECO:0000256" key="1">
    <source>
        <dbReference type="SAM" id="MobiDB-lite"/>
    </source>
</evidence>
<reference evidence="3 4" key="1">
    <citation type="submission" date="2019-06" db="EMBL/GenBank/DDBJ databases">
        <title>Sequencing the genomes of 1000 actinobacteria strains.</title>
        <authorList>
            <person name="Klenk H.-P."/>
        </authorList>
    </citation>
    <scope>NUCLEOTIDE SEQUENCE [LARGE SCALE GENOMIC DNA]</scope>
    <source>
        <strain evidence="3 4">DSM 44826</strain>
    </source>
</reference>
<comment type="caution">
    <text evidence="3">The sequence shown here is derived from an EMBL/GenBank/DDBJ whole genome shotgun (WGS) entry which is preliminary data.</text>
</comment>
<dbReference type="RefSeq" id="WP_145904420.1">
    <property type="nucleotide sequence ID" value="NZ_BAAAMZ010000013.1"/>
</dbReference>
<proteinExistence type="predicted"/>
<sequence length="67" mass="6654">MRIRTAVIGFALASMAVVGAAGSASAHGHDAWFAKGYHHTGSVMAGKGQVSETHDNEGGSEGGVSGN</sequence>
<evidence type="ECO:0000313" key="3">
    <source>
        <dbReference type="EMBL" id="TWF97914.1"/>
    </source>
</evidence>